<dbReference type="Proteomes" id="UP000256661">
    <property type="component" value="Unassembled WGS sequence"/>
</dbReference>
<name>A0A3D9SHR3_9ACTN</name>
<keyword evidence="2" id="KW-0255">Endonuclease</keyword>
<feature type="domain" description="Putative restriction endonuclease" evidence="1">
    <location>
        <begin position="30"/>
        <end position="185"/>
    </location>
</feature>
<proteinExistence type="predicted"/>
<comment type="caution">
    <text evidence="2">The sequence shown here is derived from an EMBL/GenBank/DDBJ whole genome shotgun (WGS) entry which is preliminary data.</text>
</comment>
<dbReference type="InterPro" id="IPR011335">
    <property type="entry name" value="Restrct_endonuc-II-like"/>
</dbReference>
<dbReference type="AlphaFoldDB" id="A0A3D9SHR3"/>
<organism evidence="2 3">
    <name type="scientific">Thermomonospora umbrina</name>
    <dbReference type="NCBI Taxonomy" id="111806"/>
    <lineage>
        <taxon>Bacteria</taxon>
        <taxon>Bacillati</taxon>
        <taxon>Actinomycetota</taxon>
        <taxon>Actinomycetes</taxon>
        <taxon>Streptosporangiales</taxon>
        <taxon>Thermomonosporaceae</taxon>
        <taxon>Thermomonospora</taxon>
    </lineage>
</organism>
<accession>A0A3D9SHR3</accession>
<protein>
    <submittedName>
        <fullName evidence="2">Putative restriction endonuclease</fullName>
    </submittedName>
</protein>
<reference evidence="2 3" key="1">
    <citation type="submission" date="2018-08" db="EMBL/GenBank/DDBJ databases">
        <title>Sequencing the genomes of 1000 actinobacteria strains.</title>
        <authorList>
            <person name="Klenk H.-P."/>
        </authorList>
    </citation>
    <scope>NUCLEOTIDE SEQUENCE [LARGE SCALE GENOMIC DNA]</scope>
    <source>
        <strain evidence="2 3">DSM 43927</strain>
    </source>
</reference>
<evidence type="ECO:0000313" key="2">
    <source>
        <dbReference type="EMBL" id="REE95458.1"/>
    </source>
</evidence>
<dbReference type="GO" id="GO:0004519">
    <property type="term" value="F:endonuclease activity"/>
    <property type="evidence" value="ECO:0007669"/>
    <property type="project" value="UniProtKB-KW"/>
</dbReference>
<dbReference type="Gene3D" id="3.90.1570.10">
    <property type="entry name" value="tt1808, chain A"/>
    <property type="match status" value="1"/>
</dbReference>
<keyword evidence="2" id="KW-0540">Nuclease</keyword>
<keyword evidence="2" id="KW-0378">Hydrolase</keyword>
<dbReference type="OrthoDB" id="4537149at2"/>
<sequence>MVLAVAWEPARGTDGDGESPTLQEVYASLDIPGHRVELLEGRIVVSPAPIRLHNRIVTWLTLALAELAGDRSWDLLARGVVELPATDERVEPDLLVSRVDESSDGEWTIPAAQVRLAVEVVSPFSRRDDYEVKTPSFARSGIPLYLMIDPREALVTLLSAPSPKGYLRAESVPFGGKVELPEPFAIVLDTATMPGLPRDV</sequence>
<dbReference type="CDD" id="cd06260">
    <property type="entry name" value="DUF820-like"/>
    <property type="match status" value="1"/>
</dbReference>
<dbReference type="SUPFAM" id="SSF52980">
    <property type="entry name" value="Restriction endonuclease-like"/>
    <property type="match status" value="1"/>
</dbReference>
<gene>
    <name evidence="2" type="ORF">DFJ69_0847</name>
</gene>
<dbReference type="InterPro" id="IPR012296">
    <property type="entry name" value="Nuclease_put_TT1808"/>
</dbReference>
<dbReference type="PANTHER" id="PTHR35400:SF3">
    <property type="entry name" value="SLL1072 PROTEIN"/>
    <property type="match status" value="1"/>
</dbReference>
<dbReference type="InterPro" id="IPR008538">
    <property type="entry name" value="Uma2"/>
</dbReference>
<dbReference type="PANTHER" id="PTHR35400">
    <property type="entry name" value="SLR1083 PROTEIN"/>
    <property type="match status" value="1"/>
</dbReference>
<dbReference type="EMBL" id="QTTT01000001">
    <property type="protein sequence ID" value="REE95458.1"/>
    <property type="molecule type" value="Genomic_DNA"/>
</dbReference>
<evidence type="ECO:0000259" key="1">
    <source>
        <dbReference type="Pfam" id="PF05685"/>
    </source>
</evidence>
<dbReference type="RefSeq" id="WP_116021254.1">
    <property type="nucleotide sequence ID" value="NZ_QTTT01000001.1"/>
</dbReference>
<evidence type="ECO:0000313" key="3">
    <source>
        <dbReference type="Proteomes" id="UP000256661"/>
    </source>
</evidence>
<keyword evidence="3" id="KW-1185">Reference proteome</keyword>
<dbReference type="Pfam" id="PF05685">
    <property type="entry name" value="Uma2"/>
    <property type="match status" value="1"/>
</dbReference>